<dbReference type="InterPro" id="IPR036047">
    <property type="entry name" value="F-box-like_dom_sf"/>
</dbReference>
<accession>A0A9K3DWW4</accession>
<dbReference type="Gramene" id="mRNA:HanXRQr2_Chr16g0772371">
    <property type="protein sequence ID" value="mRNA:HanXRQr2_Chr16g0772371"/>
    <property type="gene ID" value="HanXRQr2_Chr16g0772371"/>
</dbReference>
<dbReference type="EMBL" id="MNCJ02000331">
    <property type="protein sequence ID" value="KAF5762049.1"/>
    <property type="molecule type" value="Genomic_DNA"/>
</dbReference>
<comment type="caution">
    <text evidence="2">The sequence shown here is derived from an EMBL/GenBank/DDBJ whole genome shotgun (WGS) entry which is preliminary data.</text>
</comment>
<organism evidence="2 3">
    <name type="scientific">Helianthus annuus</name>
    <name type="common">Common sunflower</name>
    <dbReference type="NCBI Taxonomy" id="4232"/>
    <lineage>
        <taxon>Eukaryota</taxon>
        <taxon>Viridiplantae</taxon>
        <taxon>Streptophyta</taxon>
        <taxon>Embryophyta</taxon>
        <taxon>Tracheophyta</taxon>
        <taxon>Spermatophyta</taxon>
        <taxon>Magnoliopsida</taxon>
        <taxon>eudicotyledons</taxon>
        <taxon>Gunneridae</taxon>
        <taxon>Pentapetalae</taxon>
        <taxon>asterids</taxon>
        <taxon>campanulids</taxon>
        <taxon>Asterales</taxon>
        <taxon>Asteraceae</taxon>
        <taxon>Asteroideae</taxon>
        <taxon>Heliantheae alliance</taxon>
        <taxon>Heliantheae</taxon>
        <taxon>Helianthus</taxon>
    </lineage>
</organism>
<dbReference type="OrthoDB" id="1722980at2759"/>
<dbReference type="PANTHER" id="PTHR31639">
    <property type="entry name" value="F-BOX PROTEIN-LIKE"/>
    <property type="match status" value="1"/>
</dbReference>
<evidence type="ECO:0000313" key="2">
    <source>
        <dbReference type="EMBL" id="KAF5762049.1"/>
    </source>
</evidence>
<proteinExistence type="predicted"/>
<keyword evidence="3" id="KW-1185">Reference proteome</keyword>
<dbReference type="AlphaFoldDB" id="A0A9K3DWW4"/>
<evidence type="ECO:0000259" key="1">
    <source>
        <dbReference type="PROSITE" id="PS50181"/>
    </source>
</evidence>
<dbReference type="Proteomes" id="UP000215914">
    <property type="component" value="Unassembled WGS sequence"/>
</dbReference>
<dbReference type="InterPro" id="IPR055411">
    <property type="entry name" value="LRR_FXL15/At3g58940/PEG3-like"/>
</dbReference>
<dbReference type="PANTHER" id="PTHR31639:SF312">
    <property type="entry name" value="CYCLIN-LIKE F-BOX"/>
    <property type="match status" value="1"/>
</dbReference>
<dbReference type="PROSITE" id="PS50181">
    <property type="entry name" value="FBOX"/>
    <property type="match status" value="1"/>
</dbReference>
<name>A0A9K3DWW4_HELAN</name>
<reference evidence="2" key="1">
    <citation type="journal article" date="2017" name="Nature">
        <title>The sunflower genome provides insights into oil metabolism, flowering and Asterid evolution.</title>
        <authorList>
            <person name="Badouin H."/>
            <person name="Gouzy J."/>
            <person name="Grassa C.J."/>
            <person name="Murat F."/>
            <person name="Staton S.E."/>
            <person name="Cottret L."/>
            <person name="Lelandais-Briere C."/>
            <person name="Owens G.L."/>
            <person name="Carrere S."/>
            <person name="Mayjonade B."/>
            <person name="Legrand L."/>
            <person name="Gill N."/>
            <person name="Kane N.C."/>
            <person name="Bowers J.E."/>
            <person name="Hubner S."/>
            <person name="Bellec A."/>
            <person name="Berard A."/>
            <person name="Berges H."/>
            <person name="Blanchet N."/>
            <person name="Boniface M.C."/>
            <person name="Brunel D."/>
            <person name="Catrice O."/>
            <person name="Chaidir N."/>
            <person name="Claudel C."/>
            <person name="Donnadieu C."/>
            <person name="Faraut T."/>
            <person name="Fievet G."/>
            <person name="Helmstetter N."/>
            <person name="King M."/>
            <person name="Knapp S.J."/>
            <person name="Lai Z."/>
            <person name="Le Paslier M.C."/>
            <person name="Lippi Y."/>
            <person name="Lorenzon L."/>
            <person name="Mandel J.R."/>
            <person name="Marage G."/>
            <person name="Marchand G."/>
            <person name="Marquand E."/>
            <person name="Bret-Mestries E."/>
            <person name="Morien E."/>
            <person name="Nambeesan S."/>
            <person name="Nguyen T."/>
            <person name="Pegot-Espagnet P."/>
            <person name="Pouilly N."/>
            <person name="Raftis F."/>
            <person name="Sallet E."/>
            <person name="Schiex T."/>
            <person name="Thomas J."/>
            <person name="Vandecasteele C."/>
            <person name="Vares D."/>
            <person name="Vear F."/>
            <person name="Vautrin S."/>
            <person name="Crespi M."/>
            <person name="Mangin B."/>
            <person name="Burke J.M."/>
            <person name="Salse J."/>
            <person name="Munos S."/>
            <person name="Vincourt P."/>
            <person name="Rieseberg L.H."/>
            <person name="Langlade N.B."/>
        </authorList>
    </citation>
    <scope>NUCLEOTIDE SEQUENCE</scope>
    <source>
        <tissue evidence="2">Leaves</tissue>
    </source>
</reference>
<dbReference type="InterPro" id="IPR001810">
    <property type="entry name" value="F-box_dom"/>
</dbReference>
<feature type="domain" description="F-box" evidence="1">
    <location>
        <begin position="16"/>
        <end position="69"/>
    </location>
</feature>
<dbReference type="InterPro" id="IPR032675">
    <property type="entry name" value="LRR_dom_sf"/>
</dbReference>
<dbReference type="Gene3D" id="3.80.10.10">
    <property type="entry name" value="Ribonuclease Inhibitor"/>
    <property type="match status" value="1"/>
</dbReference>
<evidence type="ECO:0000313" key="3">
    <source>
        <dbReference type="Proteomes" id="UP000215914"/>
    </source>
</evidence>
<gene>
    <name evidence="2" type="ORF">HanXRQr2_Chr16g0772371</name>
</gene>
<sequence>MEVDHGAHKAARLALQDVISSMPDKVITNILDRLPLQDAVRTDVLSKNWRFKWTMLSQLVFDDNFFEYLSKTEGKDNHLRIISRFLLHLKGAITKFVLYIEKMRKFDDDDINHWILFLSKNGIEDLTFKLLDKTPFKLSTHLFSCLQLKHLKIYNCIFNPPPGFHGFPNLLSLELYPNAEKSSDVGDFAIKCRLLEILKLRYILKAGRVKLVEIAKLKNLKTLALSLYDLDNKMITSSDTIFELLDSLPKLQELYLNFQVCKLTESGAKKNFSTAFPCLKALKLAMYLDNAIKLSCAFELIRSFPNMETLEITTYAGWYDSLAPPICSPEVEYNTIGLLQLQSVFFTYCSGSENEVCLIKYLLACSPSLKKIVMRPHSQLEYGKKLTFAMKLLELHRASPVAEIKLF</sequence>
<protein>
    <submittedName>
        <fullName evidence="2">F-box domain, leucine-rich repeat domain superfamily, F-box-like domain superfamily</fullName>
    </submittedName>
</protein>
<dbReference type="SUPFAM" id="SSF81383">
    <property type="entry name" value="F-box domain"/>
    <property type="match status" value="1"/>
</dbReference>
<dbReference type="SUPFAM" id="SSF52047">
    <property type="entry name" value="RNI-like"/>
    <property type="match status" value="1"/>
</dbReference>
<dbReference type="Pfam" id="PF00646">
    <property type="entry name" value="F-box"/>
    <property type="match status" value="1"/>
</dbReference>
<reference evidence="2" key="2">
    <citation type="submission" date="2020-06" db="EMBL/GenBank/DDBJ databases">
        <title>Helianthus annuus Genome sequencing and assembly Release 2.</title>
        <authorList>
            <person name="Gouzy J."/>
            <person name="Langlade N."/>
            <person name="Munos S."/>
        </authorList>
    </citation>
    <scope>NUCLEOTIDE SEQUENCE</scope>
    <source>
        <tissue evidence="2">Leaves</tissue>
    </source>
</reference>
<dbReference type="Pfam" id="PF24758">
    <property type="entry name" value="LRR_At5g56370"/>
    <property type="match status" value="1"/>
</dbReference>